<dbReference type="AlphaFoldDB" id="A0A8T2S4I2"/>
<dbReference type="OMA" id="NCHSKGN"/>
<proteinExistence type="predicted"/>
<evidence type="ECO:0000313" key="3">
    <source>
        <dbReference type="EMBL" id="KAH7306708.1"/>
    </source>
</evidence>
<dbReference type="PROSITE" id="PS50800">
    <property type="entry name" value="SAP"/>
    <property type="match status" value="1"/>
</dbReference>
<sequence>MESVLWKANFVLNAVSPLSLDHGLLCVRLRTDLEVDDSSVSADLCRRLDFVSLSLNSQSSGSAKQKSFCVAFRDGVTSVSVVFPASMKMEMKRVLQSIVERFSEIKLICTAPEAFHSGLTMKSALLCGLREALVSAGWIVFDGNLALHGCITEFQNGTLAESIVFDLHTEANDRINFILSPDVIQFRPFRIERLLSGSLEKSFDSGLVLDFEDYLDTLLPADDQTIRCLVLPSMQEGFVSGCCRTQPVGFDLEKEKDIWKLMHGITLPNEGFYVRVLIPQEGAMLKSWFPSCLVLKSCGLVPAPLSIRTSRIHSILAKITSSISRWDFFGSESLMIKTLDQEGENSRSACWQTGNSILRQASQLGVKDITLENNINIASIKMGSILNCLRRSKLPSCHYTAAQDTVQGSHISRNSICSSHLESSSTTTSLRAPIFLKRKTRGPQDKVKDHSSSRSESNQKISTTSNTNNIEGQENLLMERCQKIGLKKIAAGNPAALDIQKNMAYKATKRKLISGRQNMAPDLTLGASVRRISKKVSLSAQASTEGLGQLSSDMGIHQHSKSGSSDCLKSTSEKKLIFTSILPQGRSICDFEVSLSSGSSMTGLEQLSPVMTVDHHSKQGVVNCMRSLPDKLTSSDKLAVRQLAPEPKENYAGKGTTPRQKKLYGERKSASTATIDSVSNRQRISNKHAEGKLSELTIPELKLFLSENKAKVSGKKDELIQRVTLLLSSLKSAY</sequence>
<protein>
    <recommendedName>
        <fullName evidence="2">SAP domain-containing protein</fullName>
    </recommendedName>
</protein>
<dbReference type="SUPFAM" id="SSF68906">
    <property type="entry name" value="SAP domain"/>
    <property type="match status" value="1"/>
</dbReference>
<feature type="domain" description="SAP" evidence="2">
    <location>
        <begin position="693"/>
        <end position="727"/>
    </location>
</feature>
<reference evidence="3" key="1">
    <citation type="submission" date="2021-08" db="EMBL/GenBank/DDBJ databases">
        <title>WGS assembly of Ceratopteris richardii.</title>
        <authorList>
            <person name="Marchant D.B."/>
            <person name="Chen G."/>
            <person name="Jenkins J."/>
            <person name="Shu S."/>
            <person name="Leebens-Mack J."/>
            <person name="Grimwood J."/>
            <person name="Schmutz J."/>
            <person name="Soltis P."/>
            <person name="Soltis D."/>
            <person name="Chen Z.-H."/>
        </authorList>
    </citation>
    <scope>NUCLEOTIDE SEQUENCE</scope>
    <source>
        <strain evidence="3">Whitten #5841</strain>
        <tissue evidence="3">Leaf</tissue>
    </source>
</reference>
<feature type="compositionally biased region" description="Basic and acidic residues" evidence="1">
    <location>
        <begin position="442"/>
        <end position="453"/>
    </location>
</feature>
<dbReference type="Gene3D" id="1.10.720.30">
    <property type="entry name" value="SAP domain"/>
    <property type="match status" value="1"/>
</dbReference>
<dbReference type="Proteomes" id="UP000825935">
    <property type="component" value="Chromosome 22"/>
</dbReference>
<dbReference type="OrthoDB" id="1922499at2759"/>
<feature type="region of interest" description="Disordered" evidence="1">
    <location>
        <begin position="549"/>
        <end position="568"/>
    </location>
</feature>
<keyword evidence="4" id="KW-1185">Reference proteome</keyword>
<gene>
    <name evidence="3" type="ORF">KP509_22G026100</name>
</gene>
<accession>A0A8T2S4I2</accession>
<evidence type="ECO:0000313" key="4">
    <source>
        <dbReference type="Proteomes" id="UP000825935"/>
    </source>
</evidence>
<feature type="region of interest" description="Disordered" evidence="1">
    <location>
        <begin position="432"/>
        <end position="473"/>
    </location>
</feature>
<dbReference type="Pfam" id="PF02037">
    <property type="entry name" value="SAP"/>
    <property type="match status" value="1"/>
</dbReference>
<dbReference type="InterPro" id="IPR036361">
    <property type="entry name" value="SAP_dom_sf"/>
</dbReference>
<name>A0A8T2S4I2_CERRI</name>
<organism evidence="3 4">
    <name type="scientific">Ceratopteris richardii</name>
    <name type="common">Triangle waterfern</name>
    <dbReference type="NCBI Taxonomy" id="49495"/>
    <lineage>
        <taxon>Eukaryota</taxon>
        <taxon>Viridiplantae</taxon>
        <taxon>Streptophyta</taxon>
        <taxon>Embryophyta</taxon>
        <taxon>Tracheophyta</taxon>
        <taxon>Polypodiopsida</taxon>
        <taxon>Polypodiidae</taxon>
        <taxon>Polypodiales</taxon>
        <taxon>Pteridineae</taxon>
        <taxon>Pteridaceae</taxon>
        <taxon>Parkerioideae</taxon>
        <taxon>Ceratopteris</taxon>
    </lineage>
</organism>
<dbReference type="InterPro" id="IPR003034">
    <property type="entry name" value="SAP_dom"/>
</dbReference>
<comment type="caution">
    <text evidence="3">The sequence shown here is derived from an EMBL/GenBank/DDBJ whole genome shotgun (WGS) entry which is preliminary data.</text>
</comment>
<evidence type="ECO:0000256" key="1">
    <source>
        <dbReference type="SAM" id="MobiDB-lite"/>
    </source>
</evidence>
<evidence type="ECO:0000259" key="2">
    <source>
        <dbReference type="PROSITE" id="PS50800"/>
    </source>
</evidence>
<dbReference type="SMART" id="SM00513">
    <property type="entry name" value="SAP"/>
    <property type="match status" value="1"/>
</dbReference>
<feature type="compositionally biased region" description="Polar residues" evidence="1">
    <location>
        <begin position="454"/>
        <end position="472"/>
    </location>
</feature>
<dbReference type="EMBL" id="CM035427">
    <property type="protein sequence ID" value="KAH7306708.1"/>
    <property type="molecule type" value="Genomic_DNA"/>
</dbReference>